<dbReference type="eggNOG" id="KOG0054">
    <property type="taxonomic scope" value="Eukaryota"/>
</dbReference>
<dbReference type="InterPro" id="IPR011527">
    <property type="entry name" value="ABC1_TM_dom"/>
</dbReference>
<dbReference type="InterPro" id="IPR036640">
    <property type="entry name" value="ABC1_TM_sf"/>
</dbReference>
<gene>
    <name evidence="15" type="primary">Cre-mrp-6</name>
    <name evidence="15" type="ORF">CRE_00343</name>
</gene>
<keyword evidence="3" id="KW-0813">Transport</keyword>
<dbReference type="PANTHER" id="PTHR24223:SF456">
    <property type="entry name" value="MULTIDRUG RESISTANCE-ASSOCIATED PROTEIN LETHAL(2)03659"/>
    <property type="match status" value="1"/>
</dbReference>
<dbReference type="Pfam" id="PF00664">
    <property type="entry name" value="ABC_membrane"/>
    <property type="match status" value="2"/>
</dbReference>
<feature type="transmembrane region" description="Helical" evidence="12">
    <location>
        <begin position="284"/>
        <end position="307"/>
    </location>
</feature>
<evidence type="ECO:0000256" key="1">
    <source>
        <dbReference type="ARBA" id="ARBA00004141"/>
    </source>
</evidence>
<dbReference type="PROSITE" id="PS50929">
    <property type="entry name" value="ABC_TM1F"/>
    <property type="match status" value="2"/>
</dbReference>
<reference evidence="15" key="1">
    <citation type="submission" date="2007-07" db="EMBL/GenBank/DDBJ databases">
        <title>PCAP assembly of the Caenorhabditis remanei genome.</title>
        <authorList>
            <consortium name="The Caenorhabditis remanei Sequencing Consortium"/>
            <person name="Wilson R.K."/>
        </authorList>
    </citation>
    <scope>NUCLEOTIDE SEQUENCE [LARGE SCALE GENOMIC DNA]</scope>
    <source>
        <strain evidence="15">PB4641</strain>
    </source>
</reference>
<dbReference type="InterPro" id="IPR050173">
    <property type="entry name" value="ABC_transporter_C-like"/>
</dbReference>
<dbReference type="GO" id="GO:0016887">
    <property type="term" value="F:ATP hydrolysis activity"/>
    <property type="evidence" value="ECO:0007669"/>
    <property type="project" value="InterPro"/>
</dbReference>
<proteinExistence type="inferred from homology"/>
<feature type="region of interest" description="Disordered" evidence="11">
    <location>
        <begin position="21"/>
        <end position="40"/>
    </location>
</feature>
<dbReference type="CDD" id="cd03250">
    <property type="entry name" value="ABCC_MRP_domain1"/>
    <property type="match status" value="1"/>
</dbReference>
<feature type="transmembrane region" description="Helical" evidence="12">
    <location>
        <begin position="825"/>
        <end position="845"/>
    </location>
</feature>
<evidence type="ECO:0000259" key="14">
    <source>
        <dbReference type="PROSITE" id="PS50929"/>
    </source>
</evidence>
<dbReference type="EMBL" id="DS268407">
    <property type="protein sequence ID" value="EFO82221.1"/>
    <property type="molecule type" value="Genomic_DNA"/>
</dbReference>
<dbReference type="Gene3D" id="3.40.50.300">
    <property type="entry name" value="P-loop containing nucleotide triphosphate hydrolases"/>
    <property type="match status" value="2"/>
</dbReference>
<evidence type="ECO:0000313" key="16">
    <source>
        <dbReference type="Proteomes" id="UP000008281"/>
    </source>
</evidence>
<keyword evidence="10" id="KW-0325">Glycoprotein</keyword>
<dbReference type="GO" id="GO:0005524">
    <property type="term" value="F:ATP binding"/>
    <property type="evidence" value="ECO:0007669"/>
    <property type="project" value="UniProtKB-KW"/>
</dbReference>
<feature type="transmembrane region" description="Helical" evidence="12">
    <location>
        <begin position="1099"/>
        <end position="1121"/>
    </location>
</feature>
<feature type="domain" description="ABC transmembrane type-1" evidence="14">
    <location>
        <begin position="831"/>
        <end position="1129"/>
    </location>
</feature>
<keyword evidence="9 12" id="KW-0472">Membrane</keyword>
<dbReference type="FunFam" id="3.40.50.300:FF:002978">
    <property type="entry name" value="Putative multidrug resistance-associated protein lethal(2)03659-like Protein"/>
    <property type="match status" value="1"/>
</dbReference>
<evidence type="ECO:0000256" key="5">
    <source>
        <dbReference type="ARBA" id="ARBA00022737"/>
    </source>
</evidence>
<dbReference type="InterPro" id="IPR003439">
    <property type="entry name" value="ABC_transporter-like_ATP-bd"/>
</dbReference>
<evidence type="ECO:0000256" key="6">
    <source>
        <dbReference type="ARBA" id="ARBA00022741"/>
    </source>
</evidence>
<feature type="transmembrane region" description="Helical" evidence="12">
    <location>
        <begin position="366"/>
        <end position="390"/>
    </location>
</feature>
<dbReference type="SUPFAM" id="SSF52540">
    <property type="entry name" value="P-loop containing nucleoside triphosphate hydrolases"/>
    <property type="match status" value="2"/>
</dbReference>
<dbReference type="PROSITE" id="PS50893">
    <property type="entry name" value="ABC_TRANSPORTER_2"/>
    <property type="match status" value="2"/>
</dbReference>
<organism evidence="16">
    <name type="scientific">Caenorhabditis remanei</name>
    <name type="common">Caenorhabditis vulgaris</name>
    <dbReference type="NCBI Taxonomy" id="31234"/>
    <lineage>
        <taxon>Eukaryota</taxon>
        <taxon>Metazoa</taxon>
        <taxon>Ecdysozoa</taxon>
        <taxon>Nematoda</taxon>
        <taxon>Chromadorea</taxon>
        <taxon>Rhabditida</taxon>
        <taxon>Rhabditina</taxon>
        <taxon>Rhabditomorpha</taxon>
        <taxon>Rhabditoidea</taxon>
        <taxon>Rhabditidae</taxon>
        <taxon>Peloderinae</taxon>
        <taxon>Caenorhabditis</taxon>
    </lineage>
</organism>
<feature type="transmembrane region" description="Helical" evidence="12">
    <location>
        <begin position="987"/>
        <end position="1006"/>
    </location>
</feature>
<keyword evidence="5" id="KW-0677">Repeat</keyword>
<feature type="transmembrane region" description="Helical" evidence="12">
    <location>
        <begin position="890"/>
        <end position="909"/>
    </location>
</feature>
<feature type="transmembrane region" description="Helical" evidence="12">
    <location>
        <begin position="410"/>
        <end position="429"/>
    </location>
</feature>
<dbReference type="STRING" id="31234.E3LEM3"/>
<evidence type="ECO:0000256" key="11">
    <source>
        <dbReference type="SAM" id="MobiDB-lite"/>
    </source>
</evidence>
<protein>
    <submittedName>
        <fullName evidence="15">CRE-MRP-6 protein</fullName>
    </submittedName>
</protein>
<dbReference type="CDD" id="cd03244">
    <property type="entry name" value="ABCC_MRP_domain2"/>
    <property type="match status" value="1"/>
</dbReference>
<dbReference type="SMART" id="SM00382">
    <property type="entry name" value="AAA"/>
    <property type="match status" value="2"/>
</dbReference>
<evidence type="ECO:0000256" key="10">
    <source>
        <dbReference type="ARBA" id="ARBA00023180"/>
    </source>
</evidence>
<evidence type="ECO:0000256" key="9">
    <source>
        <dbReference type="ARBA" id="ARBA00023136"/>
    </source>
</evidence>
<dbReference type="Gene3D" id="1.20.1560.10">
    <property type="entry name" value="ABC transporter type 1, transmembrane domain"/>
    <property type="match status" value="2"/>
</dbReference>
<dbReference type="Proteomes" id="UP000008281">
    <property type="component" value="Unassembled WGS sequence"/>
</dbReference>
<dbReference type="PANTHER" id="PTHR24223">
    <property type="entry name" value="ATP-BINDING CASSETTE SUB-FAMILY C"/>
    <property type="match status" value="1"/>
</dbReference>
<evidence type="ECO:0000256" key="7">
    <source>
        <dbReference type="ARBA" id="ARBA00022840"/>
    </source>
</evidence>
<feature type="domain" description="ABC transmembrane type-1" evidence="14">
    <location>
        <begin position="131"/>
        <end position="430"/>
    </location>
</feature>
<dbReference type="CDD" id="cd18580">
    <property type="entry name" value="ABC_6TM_ABCC_D2"/>
    <property type="match status" value="1"/>
</dbReference>
<dbReference type="InParanoid" id="E3LEM3"/>
<dbReference type="InterPro" id="IPR027417">
    <property type="entry name" value="P-loop_NTPase"/>
</dbReference>
<feature type="domain" description="ABC transporter" evidence="13">
    <location>
        <begin position="515"/>
        <end position="739"/>
    </location>
</feature>
<name>E3LEM3_CAERE</name>
<keyword evidence="6" id="KW-0547">Nucleotide-binding</keyword>
<keyword evidence="7" id="KW-0067">ATP-binding</keyword>
<dbReference type="GO" id="GO:0140359">
    <property type="term" value="F:ABC-type transporter activity"/>
    <property type="evidence" value="ECO:0007669"/>
    <property type="project" value="InterPro"/>
</dbReference>
<dbReference type="FunFam" id="3.40.50.300:FF:001172">
    <property type="entry name" value="Cystic fibrosis transmembrane conductance regulator"/>
    <property type="match status" value="1"/>
</dbReference>
<evidence type="ECO:0000256" key="2">
    <source>
        <dbReference type="ARBA" id="ARBA00009726"/>
    </source>
</evidence>
<dbReference type="Pfam" id="PF00005">
    <property type="entry name" value="ABC_tran"/>
    <property type="match status" value="2"/>
</dbReference>
<dbReference type="FunFam" id="1.20.1560.10:FF:000508">
    <property type="entry name" value="Protein CBR-MRP-6"/>
    <property type="match status" value="1"/>
</dbReference>
<feature type="transmembrane region" description="Helical" evidence="12">
    <location>
        <begin position="959"/>
        <end position="981"/>
    </location>
</feature>
<evidence type="ECO:0000256" key="3">
    <source>
        <dbReference type="ARBA" id="ARBA00022448"/>
    </source>
</evidence>
<dbReference type="FunFam" id="1.20.1560.10:FF:000266">
    <property type="entry name" value="Putative multidrug resistance-associated protein lethal(2)03659-like Protein"/>
    <property type="match status" value="1"/>
</dbReference>
<evidence type="ECO:0000259" key="13">
    <source>
        <dbReference type="PROSITE" id="PS50893"/>
    </source>
</evidence>
<feature type="transmembrane region" description="Helical" evidence="12">
    <location>
        <begin position="1071"/>
        <end position="1093"/>
    </location>
</feature>
<comment type="subcellular location">
    <subcellularLocation>
        <location evidence="1">Membrane</location>
        <topology evidence="1">Multi-pass membrane protein</topology>
    </subcellularLocation>
</comment>
<dbReference type="SUPFAM" id="SSF90123">
    <property type="entry name" value="ABC transporter transmembrane region"/>
    <property type="match status" value="2"/>
</dbReference>
<keyword evidence="16" id="KW-1185">Reference proteome</keyword>
<keyword evidence="8 12" id="KW-1133">Transmembrane helix</keyword>
<dbReference type="OMA" id="KDHDLEM"/>
<dbReference type="InterPro" id="IPR017871">
    <property type="entry name" value="ABC_transporter-like_CS"/>
</dbReference>
<dbReference type="PROSITE" id="PS00211">
    <property type="entry name" value="ABC_TRANSPORTER_1"/>
    <property type="match status" value="2"/>
</dbReference>
<feature type="region of interest" description="Disordered" evidence="11">
    <location>
        <begin position="740"/>
        <end position="770"/>
    </location>
</feature>
<evidence type="ECO:0000256" key="4">
    <source>
        <dbReference type="ARBA" id="ARBA00022692"/>
    </source>
</evidence>
<comment type="similarity">
    <text evidence="2">Belongs to the ABC transporter superfamily. ABCC family. Conjugate transporter (TC 3.A.1.208) subfamily.</text>
</comment>
<evidence type="ECO:0000256" key="8">
    <source>
        <dbReference type="ARBA" id="ARBA00022989"/>
    </source>
</evidence>
<feature type="compositionally biased region" description="Basic and acidic residues" evidence="11">
    <location>
        <begin position="21"/>
        <end position="36"/>
    </location>
</feature>
<accession>E3LEM3</accession>
<dbReference type="GO" id="GO:0016020">
    <property type="term" value="C:membrane"/>
    <property type="evidence" value="ECO:0007669"/>
    <property type="project" value="UniProtKB-SubCell"/>
</dbReference>
<feature type="transmembrane region" description="Helical" evidence="12">
    <location>
        <begin position="261"/>
        <end position="278"/>
    </location>
</feature>
<evidence type="ECO:0000256" key="12">
    <source>
        <dbReference type="SAM" id="Phobius"/>
    </source>
</evidence>
<feature type="transmembrane region" description="Helical" evidence="12">
    <location>
        <begin position="185"/>
        <end position="204"/>
    </location>
</feature>
<dbReference type="InterPro" id="IPR003593">
    <property type="entry name" value="AAA+_ATPase"/>
</dbReference>
<dbReference type="FunCoup" id="E3LEM3">
    <property type="interactions" value="7"/>
</dbReference>
<evidence type="ECO:0000313" key="15">
    <source>
        <dbReference type="EMBL" id="EFO82221.1"/>
    </source>
</evidence>
<feature type="domain" description="ABC transporter" evidence="13">
    <location>
        <begin position="1171"/>
        <end position="1408"/>
    </location>
</feature>
<sequence length="1439" mass="163550">MSISNPRTSTDRLDTEHKALLIDKTDSQKKSQDIHKNTPIRKRSRLDGVEGFHPSSEDKAGFFSSVIFSYVGVYWWRTRNATTDAELLEKPSKKITAVYAASRLENAWSSNGSPDRHFLSAVWDATKVSVILHAILLCLEELTRVAQPLLLRQLMSYYEIQEKEDFLYWPAMLGKCCFHNSRASLVYITVALLISLLSFVTVVIHHPYFHGLLNVGNHMRVGTGVLLYKKALRLSLASLADTNSGQLIQLLNTDAAKLEQAFLFAHYVWLCPLLMFFYGFILWFYFGFCCLVGFLVMMIIVTFQVYYSYQLGVNRRNIGDRMDARLKIMSEIINGMKVVKMLVWEDNFAAKIKQLRENEIGAVGKSAFYSSMVMGIYFVSAKIGLFVYIFSCLYFDEDLTTKGVFAASALYNSVRLPFALFLPLGLLFGRELISTSRRINFFFRLQEFSRYTVVSELETETEILKNENDKLALSALQTNPSWILDASETDNPNIQLTDVTSVWYDKVEQREKNMKRDEEFEKNDDPALHVVYAIQGFTQSFKSGECYGVIGSVGSGKSSLLLTILSEARMSKGNVEVHGSIAYCAQEPWIFTGTVRENILFGNDYDRERYHNALELCLLRPDFRQLSNGDMTVVGDNGSTLSGGQRARIALARAIYADADIYLLDDPLSAVDAHVGRKLYENLIRGFLSDKLVVLVTHQIHFLSTLSSVILMKNNKMISMGTLDELKTNFSEEFISLQSSGADDKNDDELYNEGSPSSPPPSPSEKKQMMFEKDEEVVNDIKKKSLEREVSIVKPRNESNLESRNSGSISWSVYWKYTRAVIDPLKFGVCLIICVLVTQFMNNFVDWWLNKWLVDLDEWNAKNSTTKGEFSKNVDILGYRYQMSFRTYEVTFVVSTVVMSFLGVIRSVWFRNAQLNASRVLHNLMFNCLLNTQAEFFDRNSEGAILNRFSKDIGLTDDMLAFTYFEFVFGGLTFLGIVGLVSMVRPVVIIACTFITIGFYLCRKIYVVKSRELKRIEAAARSPLNTIITSTIHGLATIRAYRKEMEMIDKFCALHDVYMAAYNMGILSARWFGICIDFLVSVFVSIVAIVVVLQYETLTVGEVGLCLVCAVQLSGFFSWIMRQSAELENGMVSIERILEYTELKSEEEMRRPHDKYLDDVLEKSWPSKGQIEFENVRVKYGDTYVLNNLNFVIFQGQKIGVVGRTGAGKSTLLKVLFGLKEYCGGQVRIDDVDLDGISLKFRRKGMSIIPQEPVIFSGTIRENLDPYNQYDDATLWEALEQCELKNTIVREKGLHVELGQRGVSLSVGQRQLFCLARAMIHRSRILVIDEATANVDGVTDACIQKTIRNFFKDATIITVAHRLHTIMNTDMIMVRGFERVFEKGELVEFDKPITLLDDQSSLFARMAAQSGAENLESLRSAAGAYVLEDRKRYLEEEED</sequence>
<keyword evidence="4 12" id="KW-0812">Transmembrane</keyword>
<dbReference type="OrthoDB" id="6500128at2759"/>
<dbReference type="InterPro" id="IPR044726">
    <property type="entry name" value="ABCC_6TM_D2"/>
</dbReference>
<dbReference type="HOGENOM" id="CLU_000604_27_1_1"/>